<dbReference type="EMBL" id="CP020370">
    <property type="protein sequence ID" value="AUB84890.1"/>
    <property type="molecule type" value="Genomic_DNA"/>
</dbReference>
<name>A0A2K8UH63_9GAMM</name>
<organism evidence="1 2">
    <name type="scientific">Candidatus Thiodictyon syntrophicum</name>
    <dbReference type="NCBI Taxonomy" id="1166950"/>
    <lineage>
        <taxon>Bacteria</taxon>
        <taxon>Pseudomonadati</taxon>
        <taxon>Pseudomonadota</taxon>
        <taxon>Gammaproteobacteria</taxon>
        <taxon>Chromatiales</taxon>
        <taxon>Chromatiaceae</taxon>
        <taxon>Thiodictyon</taxon>
    </lineage>
</organism>
<dbReference type="Proteomes" id="UP000232638">
    <property type="component" value="Chromosome"/>
</dbReference>
<reference evidence="1 2" key="1">
    <citation type="submission" date="2017-03" db="EMBL/GenBank/DDBJ databases">
        <title>Complete genome sequence of Candidatus 'Thiodictyon syntrophicum' sp. nov. strain Cad16T, a photolithoautotroph purple sulfur bacterium isolated from an alpine meromictic lake.</title>
        <authorList>
            <person name="Luedin S.M."/>
            <person name="Pothier J.F."/>
            <person name="Danza F."/>
            <person name="Storelli N."/>
            <person name="Wittwer M."/>
            <person name="Tonolla M."/>
        </authorList>
    </citation>
    <scope>NUCLEOTIDE SEQUENCE [LARGE SCALE GENOMIC DNA]</scope>
    <source>
        <strain evidence="1 2">Cad16T</strain>
    </source>
</reference>
<accession>A0A2K8UH63</accession>
<dbReference type="InterPro" id="IPR021330">
    <property type="entry name" value="DUF2939"/>
</dbReference>
<dbReference type="Pfam" id="PF11159">
    <property type="entry name" value="DUF2939"/>
    <property type="match status" value="1"/>
</dbReference>
<dbReference type="KEGG" id="tsy:THSYN_21985"/>
<gene>
    <name evidence="1" type="ORF">THSYN_21985</name>
</gene>
<dbReference type="RefSeq" id="WP_100922544.1">
    <property type="nucleotide sequence ID" value="NZ_CP020370.1"/>
</dbReference>
<dbReference type="OrthoDB" id="5767677at2"/>
<dbReference type="AlphaFoldDB" id="A0A2K8UH63"/>
<sequence>MRYLLYLLLFVLLLFGIWPYYTIFRLDGALSKEDTTELATMVDLPAIRAHFKARVTAGADQLLPVADPKSTMGWIRQNLERLGDSALDQAITLPWVRETLRQAVSEATHQSPPFLLSGIDFAFFESYNRFLIRIGDLGRNPTHVRLTLEGTEWKITDIIR</sequence>
<protein>
    <recommendedName>
        <fullName evidence="3">DUF2939 domain-containing protein</fullName>
    </recommendedName>
</protein>
<keyword evidence="2" id="KW-1185">Reference proteome</keyword>
<evidence type="ECO:0000313" key="1">
    <source>
        <dbReference type="EMBL" id="AUB84890.1"/>
    </source>
</evidence>
<evidence type="ECO:0000313" key="2">
    <source>
        <dbReference type="Proteomes" id="UP000232638"/>
    </source>
</evidence>
<proteinExistence type="predicted"/>
<evidence type="ECO:0008006" key="3">
    <source>
        <dbReference type="Google" id="ProtNLM"/>
    </source>
</evidence>